<evidence type="ECO:0000313" key="2">
    <source>
        <dbReference type="EMBL" id="CUK12702.1"/>
    </source>
</evidence>
<proteinExistence type="predicted"/>
<dbReference type="EMBL" id="CYUD01000012">
    <property type="protein sequence ID" value="CUK12702.1"/>
    <property type="molecule type" value="Genomic_DNA"/>
</dbReference>
<gene>
    <name evidence="2" type="ORF">RUE5091_03560</name>
</gene>
<dbReference type="AlphaFoldDB" id="A0A0P1IH13"/>
<keyword evidence="1" id="KW-0732">Signal</keyword>
<feature type="chain" id="PRO_5006065255" evidence="1">
    <location>
        <begin position="18"/>
        <end position="174"/>
    </location>
</feature>
<feature type="signal peptide" evidence="1">
    <location>
        <begin position="1"/>
        <end position="17"/>
    </location>
</feature>
<dbReference type="RefSeq" id="WP_058283221.1">
    <property type="nucleotide sequence ID" value="NZ_CYUD01000012.1"/>
</dbReference>
<dbReference type="SUPFAM" id="SSF69635">
    <property type="entry name" value="Type III secretory system chaperone-like"/>
    <property type="match status" value="1"/>
</dbReference>
<dbReference type="OrthoDB" id="571431at2"/>
<evidence type="ECO:0000313" key="3">
    <source>
        <dbReference type="Proteomes" id="UP000051260"/>
    </source>
</evidence>
<keyword evidence="3" id="KW-1185">Reference proteome</keyword>
<name>A0A0P1IH13_9RHOB</name>
<evidence type="ECO:0000256" key="1">
    <source>
        <dbReference type="SAM" id="SignalP"/>
    </source>
</evidence>
<dbReference type="STRING" id="1715692.RUE5091_03560"/>
<organism evidence="2 3">
    <name type="scientific">Ruegeria denitrificans</name>
    <dbReference type="NCBI Taxonomy" id="1715692"/>
    <lineage>
        <taxon>Bacteria</taxon>
        <taxon>Pseudomonadati</taxon>
        <taxon>Pseudomonadota</taxon>
        <taxon>Alphaproteobacteria</taxon>
        <taxon>Rhodobacterales</taxon>
        <taxon>Roseobacteraceae</taxon>
        <taxon>Ruegeria</taxon>
    </lineage>
</organism>
<reference evidence="3" key="1">
    <citation type="submission" date="2015-09" db="EMBL/GenBank/DDBJ databases">
        <authorList>
            <person name="Rodrigo-Torres L."/>
            <person name="Arahal D.R."/>
        </authorList>
    </citation>
    <scope>NUCLEOTIDE SEQUENCE [LARGE SCALE GENOMIC DNA]</scope>
    <source>
        <strain evidence="3">CECT 5091</strain>
    </source>
</reference>
<protein>
    <submittedName>
        <fullName evidence="2">Uncharacterized protein</fullName>
    </submittedName>
</protein>
<sequence>MIRLALMLIFLAGGLAAQDAPEAEPPMDYERLGKILFALDPDAQPQGPGFELTLSDIPVLVVTDVSTDRMRAMVAIRNANELSKEELHRMMQANFDTALDARYAIANGIVWATFIHPLSSLKKDQLISGLAQTVNIATTYGTSYSGGAIQFGGGDSNELQRQLIEDLLKKGEEI</sequence>
<accession>A0A0P1IH13</accession>
<dbReference type="Proteomes" id="UP000051260">
    <property type="component" value="Unassembled WGS sequence"/>
</dbReference>